<feature type="transmembrane region" description="Helical" evidence="13">
    <location>
        <begin position="464"/>
        <end position="483"/>
    </location>
</feature>
<feature type="transmembrane region" description="Helical" evidence="13">
    <location>
        <begin position="367"/>
        <end position="393"/>
    </location>
</feature>
<evidence type="ECO:0000256" key="11">
    <source>
        <dbReference type="ARBA" id="ARBA00023136"/>
    </source>
</evidence>
<dbReference type="InterPro" id="IPR030389">
    <property type="entry name" value="G_FEOB_dom"/>
</dbReference>
<evidence type="ECO:0000256" key="13">
    <source>
        <dbReference type="RuleBase" id="RU362098"/>
    </source>
</evidence>
<evidence type="ECO:0000256" key="1">
    <source>
        <dbReference type="ARBA" id="ARBA00004651"/>
    </source>
</evidence>
<keyword evidence="4 13" id="KW-0410">Iron transport</keyword>
<feature type="transmembrane region" description="Helical" evidence="13">
    <location>
        <begin position="333"/>
        <end position="355"/>
    </location>
</feature>
<accession>A0ABQ3APX3</accession>
<evidence type="ECO:0000256" key="8">
    <source>
        <dbReference type="ARBA" id="ARBA00023004"/>
    </source>
</evidence>
<dbReference type="Pfam" id="PF02421">
    <property type="entry name" value="FeoB_N"/>
    <property type="match status" value="1"/>
</dbReference>
<feature type="transmembrane region" description="Helical" evidence="13">
    <location>
        <begin position="568"/>
        <end position="588"/>
    </location>
</feature>
<evidence type="ECO:0000256" key="3">
    <source>
        <dbReference type="ARBA" id="ARBA00022475"/>
    </source>
</evidence>
<keyword evidence="11 13" id="KW-0472">Membrane</keyword>
<dbReference type="PANTHER" id="PTHR43185:SF1">
    <property type="entry name" value="FE(2+) TRANSPORTER FEOB"/>
    <property type="match status" value="1"/>
</dbReference>
<dbReference type="InterPro" id="IPR050860">
    <property type="entry name" value="FeoB_GTPase"/>
</dbReference>
<dbReference type="RefSeq" id="WP_189415282.1">
    <property type="nucleotide sequence ID" value="NZ_BMYZ01000001.1"/>
</dbReference>
<feature type="transmembrane region" description="Helical" evidence="13">
    <location>
        <begin position="233"/>
        <end position="254"/>
    </location>
</feature>
<keyword evidence="5 13" id="KW-0812">Transmembrane</keyword>
<gene>
    <name evidence="15" type="primary">feoB</name>
    <name evidence="15" type="ORF">GCM10011613_02300</name>
</gene>
<evidence type="ECO:0000313" key="16">
    <source>
        <dbReference type="Proteomes" id="UP000619761"/>
    </source>
</evidence>
<feature type="transmembrane region" description="Helical" evidence="13">
    <location>
        <begin position="284"/>
        <end position="313"/>
    </location>
</feature>
<feature type="transmembrane region" description="Helical" evidence="13">
    <location>
        <begin position="405"/>
        <end position="427"/>
    </location>
</feature>
<dbReference type="CDD" id="cd01879">
    <property type="entry name" value="FeoB"/>
    <property type="match status" value="1"/>
</dbReference>
<dbReference type="InterPro" id="IPR003373">
    <property type="entry name" value="Fe2_transport_prot-B"/>
</dbReference>
<dbReference type="Gene3D" id="3.40.50.300">
    <property type="entry name" value="P-loop containing nucleotide triphosphate hydrolases"/>
    <property type="match status" value="1"/>
</dbReference>
<sequence length="624" mass="68702">MPAPIRFALIGNPNCGKTSLFNRLTGARAKVANYPGVTVERRSGPIDLPHPAELLDLPGTYSLFVTSPDEQVARDLILGKIAGEAKPDVLVAVVDATNSRLGLRLVMELKTLNRPMVLALNQMDAARNRGITINTAGLARAIGIPVIETVAVNRQGTDELRKLLAEFAENHAKNPLPADTQTLSLGQLDELSRDDSIEELYQRIENIMLDNVVQPEHLPRWQERLDVVVMHPVIGLIALFTTLLIIFQAVFAWAEPVKDVITFGQDWLSEFVSLNMQEGVLKDFLIQGLIAGVGAVIVFLPQIIILFFFILVLEDTGYLTRAAFLLDRPMRGLGISGRSFIPLLSSFACAVPGIMSTRTISDPRERFITIMIAPLMTCSARLPVYALIIGAFIPEQTVWGIFNLQGLTLFALYFAGVASAALVALIMRRNQTREHYPLLLELPSYRWPMAYHLLMGLKERSWIFIRRVGTIILALSIVIWFLVTFPGAPADATRPAIEYSFAGQLGGWMQHFFAPLGFTWQMCIALIPAMGAREVAVSALATVYAVGGDNVDAALGSALGQSWSLPTALAYLAWFVYAPQCISTIAVVRRETNSAKSTTFFAIYLFALAYFAAWATYTIASWLV</sequence>
<dbReference type="InterPro" id="IPR011640">
    <property type="entry name" value="Fe2_transport_prot_B_C"/>
</dbReference>
<evidence type="ECO:0000256" key="7">
    <source>
        <dbReference type="ARBA" id="ARBA00022989"/>
    </source>
</evidence>
<dbReference type="PANTHER" id="PTHR43185">
    <property type="entry name" value="FERROUS IRON TRANSPORT PROTEIN B"/>
    <property type="match status" value="1"/>
</dbReference>
<dbReference type="Proteomes" id="UP000619761">
    <property type="component" value="Unassembled WGS sequence"/>
</dbReference>
<evidence type="ECO:0000256" key="10">
    <source>
        <dbReference type="ARBA" id="ARBA00023134"/>
    </source>
</evidence>
<evidence type="ECO:0000259" key="14">
    <source>
        <dbReference type="PROSITE" id="PS51711"/>
    </source>
</evidence>
<dbReference type="Pfam" id="PF07664">
    <property type="entry name" value="FeoB_C"/>
    <property type="match status" value="1"/>
</dbReference>
<reference evidence="16" key="1">
    <citation type="journal article" date="2019" name="Int. J. Syst. Evol. Microbiol.">
        <title>The Global Catalogue of Microorganisms (GCM) 10K type strain sequencing project: providing services to taxonomists for standard genome sequencing and annotation.</title>
        <authorList>
            <consortium name="The Broad Institute Genomics Platform"/>
            <consortium name="The Broad Institute Genome Sequencing Center for Infectious Disease"/>
            <person name="Wu L."/>
            <person name="Ma J."/>
        </authorList>
    </citation>
    <scope>NUCLEOTIDE SEQUENCE [LARGE SCALE GENOMIC DNA]</scope>
    <source>
        <strain evidence="16">KCTC 32239</strain>
    </source>
</reference>
<comment type="function">
    <text evidence="13">Probable transporter of a GTP-driven Fe(2+) uptake system.</text>
</comment>
<dbReference type="InterPro" id="IPR027417">
    <property type="entry name" value="P-loop_NTPase"/>
</dbReference>
<comment type="subcellular location">
    <subcellularLocation>
        <location evidence="13">Cell inner membrane</location>
        <topology evidence="13">Multi-pass membrane protein</topology>
    </subcellularLocation>
    <subcellularLocation>
        <location evidence="1">Cell membrane</location>
        <topology evidence="1">Multi-pass membrane protein</topology>
    </subcellularLocation>
</comment>
<name>A0ABQ3APX3_9GAMM</name>
<keyword evidence="2 13" id="KW-0813">Transport</keyword>
<feature type="domain" description="FeoB-type G" evidence="14">
    <location>
        <begin position="4"/>
        <end position="170"/>
    </location>
</feature>
<keyword evidence="3" id="KW-1003">Cell membrane</keyword>
<dbReference type="InterPro" id="IPR011642">
    <property type="entry name" value="Gate_dom"/>
</dbReference>
<evidence type="ECO:0000256" key="4">
    <source>
        <dbReference type="ARBA" id="ARBA00022496"/>
    </source>
</evidence>
<protein>
    <recommendedName>
        <fullName evidence="12 13">Ferrous iron transport protein B</fullName>
    </recommendedName>
</protein>
<evidence type="ECO:0000256" key="5">
    <source>
        <dbReference type="ARBA" id="ARBA00022692"/>
    </source>
</evidence>
<organism evidence="15 16">
    <name type="scientific">Cellvibrio zantedeschiae</name>
    <dbReference type="NCBI Taxonomy" id="1237077"/>
    <lineage>
        <taxon>Bacteria</taxon>
        <taxon>Pseudomonadati</taxon>
        <taxon>Pseudomonadota</taxon>
        <taxon>Gammaproteobacteria</taxon>
        <taxon>Cellvibrionales</taxon>
        <taxon>Cellvibrionaceae</taxon>
        <taxon>Cellvibrio</taxon>
    </lineage>
</organism>
<keyword evidence="7 13" id="KW-1133">Transmembrane helix</keyword>
<dbReference type="PRINTS" id="PR00326">
    <property type="entry name" value="GTP1OBG"/>
</dbReference>
<comment type="similarity">
    <text evidence="13">Belongs to the TRAFAC class TrmE-Era-EngA-EngB-Septin-like GTPase superfamily. FeoB GTPase (TC 9.A.8) family.</text>
</comment>
<keyword evidence="8 13" id="KW-0408">Iron</keyword>
<evidence type="ECO:0000256" key="9">
    <source>
        <dbReference type="ARBA" id="ARBA00023065"/>
    </source>
</evidence>
<dbReference type="SUPFAM" id="SSF52540">
    <property type="entry name" value="P-loop containing nucleoside triphosphate hydrolases"/>
    <property type="match status" value="1"/>
</dbReference>
<keyword evidence="9" id="KW-0406">Ion transport</keyword>
<keyword evidence="10 13" id="KW-0342">GTP-binding</keyword>
<dbReference type="PROSITE" id="PS51711">
    <property type="entry name" value="G_FEOB"/>
    <property type="match status" value="1"/>
</dbReference>
<dbReference type="NCBIfam" id="TIGR00437">
    <property type="entry name" value="feoB"/>
    <property type="match status" value="1"/>
</dbReference>
<evidence type="ECO:0000256" key="12">
    <source>
        <dbReference type="NCBIfam" id="TIGR00437"/>
    </source>
</evidence>
<dbReference type="InterPro" id="IPR006073">
    <property type="entry name" value="GTP-bd"/>
</dbReference>
<comment type="caution">
    <text evidence="15">The sequence shown here is derived from an EMBL/GenBank/DDBJ whole genome shotgun (WGS) entry which is preliminary data.</text>
</comment>
<feature type="transmembrane region" description="Helical" evidence="13">
    <location>
        <begin position="600"/>
        <end position="623"/>
    </location>
</feature>
<dbReference type="Pfam" id="PF07670">
    <property type="entry name" value="Gate"/>
    <property type="match status" value="2"/>
</dbReference>
<proteinExistence type="inferred from homology"/>
<keyword evidence="6" id="KW-0547">Nucleotide-binding</keyword>
<evidence type="ECO:0000256" key="6">
    <source>
        <dbReference type="ARBA" id="ARBA00022741"/>
    </source>
</evidence>
<dbReference type="EMBL" id="BMYZ01000001">
    <property type="protein sequence ID" value="GGY62361.1"/>
    <property type="molecule type" value="Genomic_DNA"/>
</dbReference>
<keyword evidence="16" id="KW-1185">Reference proteome</keyword>
<evidence type="ECO:0000256" key="2">
    <source>
        <dbReference type="ARBA" id="ARBA00022448"/>
    </source>
</evidence>
<evidence type="ECO:0000313" key="15">
    <source>
        <dbReference type="EMBL" id="GGY62361.1"/>
    </source>
</evidence>